<dbReference type="Proteomes" id="UP001157502">
    <property type="component" value="Chromosome 6"/>
</dbReference>
<comment type="caution">
    <text evidence="1">The sequence shown here is derived from an EMBL/GenBank/DDBJ whole genome shotgun (WGS) entry which is preliminary data.</text>
</comment>
<protein>
    <submittedName>
        <fullName evidence="1">Uncharacterized protein</fullName>
    </submittedName>
</protein>
<name>A0ACC2H221_DALPE</name>
<evidence type="ECO:0000313" key="2">
    <source>
        <dbReference type="Proteomes" id="UP001157502"/>
    </source>
</evidence>
<dbReference type="EMBL" id="CM055733">
    <property type="protein sequence ID" value="KAJ8009979.1"/>
    <property type="molecule type" value="Genomic_DNA"/>
</dbReference>
<organism evidence="1 2">
    <name type="scientific">Dallia pectoralis</name>
    <name type="common">Alaska blackfish</name>
    <dbReference type="NCBI Taxonomy" id="75939"/>
    <lineage>
        <taxon>Eukaryota</taxon>
        <taxon>Metazoa</taxon>
        <taxon>Chordata</taxon>
        <taxon>Craniata</taxon>
        <taxon>Vertebrata</taxon>
        <taxon>Euteleostomi</taxon>
        <taxon>Actinopterygii</taxon>
        <taxon>Neopterygii</taxon>
        <taxon>Teleostei</taxon>
        <taxon>Protacanthopterygii</taxon>
        <taxon>Esociformes</taxon>
        <taxon>Umbridae</taxon>
        <taxon>Dallia</taxon>
    </lineage>
</organism>
<keyword evidence="2" id="KW-1185">Reference proteome</keyword>
<evidence type="ECO:0000313" key="1">
    <source>
        <dbReference type="EMBL" id="KAJ8009979.1"/>
    </source>
</evidence>
<accession>A0ACC2H221</accession>
<gene>
    <name evidence="1" type="ORF">DPEC_G00069790</name>
</gene>
<sequence length="160" mass="18341">MRGIILLCLLGVLSAHWPPGSRQPFSGNVTMKPVETENHTSADTELKSTIEEYKCLKRMNSSPPYNESGLYCKRTWDGRRCWDDSPAGSLGWQYCPGYFRDFDEKAIATKNCTESGQWFVHPHSQKEWTNYTLCASTAPQTSPPFNHDDFQRVQTDKENR</sequence>
<proteinExistence type="predicted"/>
<reference evidence="1" key="1">
    <citation type="submission" date="2021-05" db="EMBL/GenBank/DDBJ databases">
        <authorList>
            <person name="Pan Q."/>
            <person name="Jouanno E."/>
            <person name="Zahm M."/>
            <person name="Klopp C."/>
            <person name="Cabau C."/>
            <person name="Louis A."/>
            <person name="Berthelot C."/>
            <person name="Parey E."/>
            <person name="Roest Crollius H."/>
            <person name="Montfort J."/>
            <person name="Robinson-Rechavi M."/>
            <person name="Bouchez O."/>
            <person name="Lampietro C."/>
            <person name="Lopez Roques C."/>
            <person name="Donnadieu C."/>
            <person name="Postlethwait J."/>
            <person name="Bobe J."/>
            <person name="Dillon D."/>
            <person name="Chandos A."/>
            <person name="von Hippel F."/>
            <person name="Guiguen Y."/>
        </authorList>
    </citation>
    <scope>NUCLEOTIDE SEQUENCE</scope>
    <source>
        <strain evidence="1">YG-Jan2019</strain>
    </source>
</reference>